<accession>A0A4R1Q087</accession>
<reference evidence="2 3" key="1">
    <citation type="submission" date="2019-03" db="EMBL/GenBank/DDBJ databases">
        <title>Genomic Encyclopedia of Type Strains, Phase IV (KMG-IV): sequencing the most valuable type-strain genomes for metagenomic binning, comparative biology and taxonomic classification.</title>
        <authorList>
            <person name="Goeker M."/>
        </authorList>
    </citation>
    <scope>NUCLEOTIDE SEQUENCE [LARGE SCALE GENOMIC DNA]</scope>
    <source>
        <strain evidence="2 3">DSM 15969</strain>
    </source>
</reference>
<organism evidence="2 3">
    <name type="scientific">Anaerospora hongkongensis</name>
    <dbReference type="NCBI Taxonomy" id="244830"/>
    <lineage>
        <taxon>Bacteria</taxon>
        <taxon>Bacillati</taxon>
        <taxon>Bacillota</taxon>
        <taxon>Negativicutes</taxon>
        <taxon>Selenomonadales</taxon>
        <taxon>Sporomusaceae</taxon>
        <taxon>Anaerospora</taxon>
    </lineage>
</organism>
<dbReference type="Proteomes" id="UP000295063">
    <property type="component" value="Unassembled WGS sequence"/>
</dbReference>
<feature type="transmembrane region" description="Helical" evidence="1">
    <location>
        <begin position="130"/>
        <end position="151"/>
    </location>
</feature>
<proteinExistence type="predicted"/>
<evidence type="ECO:0000256" key="1">
    <source>
        <dbReference type="SAM" id="Phobius"/>
    </source>
</evidence>
<feature type="transmembrane region" description="Helical" evidence="1">
    <location>
        <begin position="171"/>
        <end position="193"/>
    </location>
</feature>
<keyword evidence="1" id="KW-0812">Transmembrane</keyword>
<dbReference type="RefSeq" id="WP_132077641.1">
    <property type="nucleotide sequence ID" value="NZ_SLUI01000004.1"/>
</dbReference>
<keyword evidence="1" id="KW-1133">Transmembrane helix</keyword>
<dbReference type="AlphaFoldDB" id="A0A4R1Q087"/>
<protein>
    <submittedName>
        <fullName evidence="2">Uncharacterized protein YaaW (UPF0174 family)</fullName>
    </submittedName>
</protein>
<dbReference type="EMBL" id="SLUI01000004">
    <property type="protein sequence ID" value="TCL38132.1"/>
    <property type="molecule type" value="Genomic_DNA"/>
</dbReference>
<sequence>MDKKMVQSSERLLKLLESADKQDIDILIRYNYGEYRNVSPEELTKAILANGSHDIGRQLWGQAHYLEVVRDVADRFQVKWQPNDDEHIIESRLIAEVFQQSWQKMAPADQAAFHEAFGHSRTDSERLSRALVDGAFYDFLPATGYLVIWNVTRMIAAAAAREAGIFTLEGLMGSFVSGLLGPLGIVAGVVILMTSLAGPAYRKTIPSVIQIAYIRQKGILQEKTDAVTNSSPEAESPR</sequence>
<comment type="caution">
    <text evidence="2">The sequence shown here is derived from an EMBL/GenBank/DDBJ whole genome shotgun (WGS) entry which is preliminary data.</text>
</comment>
<evidence type="ECO:0000313" key="2">
    <source>
        <dbReference type="EMBL" id="TCL38132.1"/>
    </source>
</evidence>
<evidence type="ECO:0000313" key="3">
    <source>
        <dbReference type="Proteomes" id="UP000295063"/>
    </source>
</evidence>
<dbReference type="OrthoDB" id="9128717at2"/>
<keyword evidence="1" id="KW-0472">Membrane</keyword>
<gene>
    <name evidence="2" type="ORF">EV210_10499</name>
</gene>
<name>A0A4R1Q087_9FIRM</name>
<keyword evidence="3" id="KW-1185">Reference proteome</keyword>